<dbReference type="InterPro" id="IPR052414">
    <property type="entry name" value="U3_snoRNA-assoc_WDR"/>
</dbReference>
<dbReference type="Pfam" id="PF04003">
    <property type="entry name" value="Utp12"/>
    <property type="match status" value="1"/>
</dbReference>
<protein>
    <recommendedName>
        <fullName evidence="5">Small-subunit processome Utp12 domain-containing protein</fullName>
    </recommendedName>
</protein>
<comment type="similarity">
    <text evidence="3">Belongs to the UTP5 family.</text>
</comment>
<dbReference type="PANTHER" id="PTHR44267">
    <property type="entry name" value="WD REPEAT-CONTAINING PROTEIN 43"/>
    <property type="match status" value="1"/>
</dbReference>
<proteinExistence type="inferred from homology"/>
<evidence type="ECO:0000256" key="3">
    <source>
        <dbReference type="ARBA" id="ARBA00038335"/>
    </source>
</evidence>
<evidence type="ECO:0000313" key="7">
    <source>
        <dbReference type="Proteomes" id="UP000759131"/>
    </source>
</evidence>
<feature type="region of interest" description="Disordered" evidence="4">
    <location>
        <begin position="340"/>
        <end position="362"/>
    </location>
</feature>
<evidence type="ECO:0000313" key="6">
    <source>
        <dbReference type="EMBL" id="CAD7628743.1"/>
    </source>
</evidence>
<comment type="subcellular location">
    <subcellularLocation>
        <location evidence="1">Nucleus</location>
    </subcellularLocation>
</comment>
<dbReference type="EMBL" id="CAJPIZ010006050">
    <property type="protein sequence ID" value="CAG2109173.1"/>
    <property type="molecule type" value="Genomic_DNA"/>
</dbReference>
<dbReference type="OrthoDB" id="30195at2759"/>
<organism evidence="6">
    <name type="scientific">Medioppia subpectinata</name>
    <dbReference type="NCBI Taxonomy" id="1979941"/>
    <lineage>
        <taxon>Eukaryota</taxon>
        <taxon>Metazoa</taxon>
        <taxon>Ecdysozoa</taxon>
        <taxon>Arthropoda</taxon>
        <taxon>Chelicerata</taxon>
        <taxon>Arachnida</taxon>
        <taxon>Acari</taxon>
        <taxon>Acariformes</taxon>
        <taxon>Sarcoptiformes</taxon>
        <taxon>Oribatida</taxon>
        <taxon>Brachypylina</taxon>
        <taxon>Oppioidea</taxon>
        <taxon>Oppiidae</taxon>
        <taxon>Medioppia</taxon>
    </lineage>
</organism>
<dbReference type="PANTHER" id="PTHR44267:SF1">
    <property type="entry name" value="WD REPEAT-CONTAINING PROTEIN 43"/>
    <property type="match status" value="1"/>
</dbReference>
<dbReference type="SUPFAM" id="SSF50978">
    <property type="entry name" value="WD40 repeat-like"/>
    <property type="match status" value="1"/>
</dbReference>
<dbReference type="EMBL" id="OC860625">
    <property type="protein sequence ID" value="CAD7628743.1"/>
    <property type="molecule type" value="Genomic_DNA"/>
</dbReference>
<dbReference type="GO" id="GO:0005730">
    <property type="term" value="C:nucleolus"/>
    <property type="evidence" value="ECO:0007669"/>
    <property type="project" value="TreeGrafter"/>
</dbReference>
<keyword evidence="7" id="KW-1185">Reference proteome</keyword>
<accession>A0A7R9KSU0</accession>
<dbReference type="InterPro" id="IPR036322">
    <property type="entry name" value="WD40_repeat_dom_sf"/>
</dbReference>
<dbReference type="InterPro" id="IPR015943">
    <property type="entry name" value="WD40/YVTN_repeat-like_dom_sf"/>
</dbReference>
<evidence type="ECO:0000256" key="4">
    <source>
        <dbReference type="SAM" id="MobiDB-lite"/>
    </source>
</evidence>
<keyword evidence="2" id="KW-0539">Nucleus</keyword>
<gene>
    <name evidence="6" type="ORF">OSB1V03_LOCUS9164</name>
</gene>
<name>A0A7R9KSU0_9ACAR</name>
<reference evidence="6" key="1">
    <citation type="submission" date="2020-11" db="EMBL/GenBank/DDBJ databases">
        <authorList>
            <person name="Tran Van P."/>
        </authorList>
    </citation>
    <scope>NUCLEOTIDE SEQUENCE</scope>
</reference>
<sequence>MNTLANNPIALSDCGQYFSYCTLDGQLKIWDTLSGHLKQEYTPSSHLSATCVTISWPDRHPLAVDDDPEWTPDKYPVSAIRAIDSTNVLIAGNSIKWLDWDKKIILRNFTGHASEVKCLRHVKLADSNDIVGSYFVSSAVGDRLMNAWQLKAETKTRQKLSNNSLASFSLDDEPISVDISPIKTTNPILITVVTRSGLLYIFEHILNGHRKTPINPKVTIRITTSNDSPTKNSMSKQLNILSAQVCNDREILLIYGSLLTPIFERISYEKCEKNTILVRKDTYESIKPSLLVDSGFTKIKSPLKPKNATVVGPAGMAPTRQSIVINNNTNDISVTVDVNNQSETKDNHIKPSKTAKQQPTEERLMSFEDRLRLNSGDPSVSDGHQQPSSDSLTHVLVQGLQSKDKRMLETVFGNTDEKLIRNTIKKLPIDCISLLLYELQSCLFNKSDQTMVYLKWLEQLLHLRLTFLMSVSLPNIEEEFAPLLELMNARTHILDRIYRLKGRLNLMISQVFIQSF</sequence>
<dbReference type="AlphaFoldDB" id="A0A7R9KSU0"/>
<dbReference type="GO" id="GO:0000462">
    <property type="term" value="P:maturation of SSU-rRNA from tricistronic rRNA transcript (SSU-rRNA, 5.8S rRNA, LSU-rRNA)"/>
    <property type="evidence" value="ECO:0007669"/>
    <property type="project" value="TreeGrafter"/>
</dbReference>
<evidence type="ECO:0000256" key="1">
    <source>
        <dbReference type="ARBA" id="ARBA00004123"/>
    </source>
</evidence>
<feature type="domain" description="Small-subunit processome Utp12" evidence="5">
    <location>
        <begin position="404"/>
        <end position="508"/>
    </location>
</feature>
<dbReference type="Gene3D" id="2.130.10.10">
    <property type="entry name" value="YVTN repeat-like/Quinoprotein amine dehydrogenase"/>
    <property type="match status" value="1"/>
</dbReference>
<evidence type="ECO:0000256" key="2">
    <source>
        <dbReference type="ARBA" id="ARBA00023242"/>
    </source>
</evidence>
<dbReference type="Proteomes" id="UP000759131">
    <property type="component" value="Unassembled WGS sequence"/>
</dbReference>
<evidence type="ECO:0000259" key="5">
    <source>
        <dbReference type="Pfam" id="PF04003"/>
    </source>
</evidence>
<dbReference type="InterPro" id="IPR007148">
    <property type="entry name" value="SSU_processome_Utp12"/>
</dbReference>